<evidence type="ECO:0000256" key="1">
    <source>
        <dbReference type="SAM" id="Phobius"/>
    </source>
</evidence>
<accession>A0A0W1SHE9</accession>
<protein>
    <submittedName>
        <fullName evidence="2">Uncharacterized protein</fullName>
    </submittedName>
</protein>
<dbReference type="Gene3D" id="2.60.120.380">
    <property type="match status" value="1"/>
</dbReference>
<sequence length="226" mass="24501">MRTSVGLVLCVVVVVAAGVAMADGPVLTEQEPNNDPTHPMEVESETVVEGAITYEYDWDEGVYRYIDQDYIAVWATEGQYVEATIEMTDSWGAVTVVITNTTNIRTMDPVTVENGESRTLRIIARETGWHRVFIGAYLPGGETFGAGSYRLTLAATDTPGVTNPPPDTDAKVTVGSDGVDRRNVEVPPENPNRLGLGDFIELAGVIVAAVGLAFSYVKYRQRKASK</sequence>
<dbReference type="RefSeq" id="WP_058572571.1">
    <property type="nucleotide sequence ID" value="NZ_LOPV01000257.1"/>
</dbReference>
<evidence type="ECO:0000313" key="3">
    <source>
        <dbReference type="Proteomes" id="UP000053157"/>
    </source>
</evidence>
<dbReference type="EMBL" id="LOPV01000257">
    <property type="protein sequence ID" value="KTG25592.1"/>
    <property type="molecule type" value="Genomic_DNA"/>
</dbReference>
<comment type="caution">
    <text evidence="2">The sequence shown here is derived from an EMBL/GenBank/DDBJ whole genome shotgun (WGS) entry which is preliminary data.</text>
</comment>
<name>A0A0W1SHE9_9EURY</name>
<proteinExistence type="predicted"/>
<keyword evidence="3" id="KW-1185">Reference proteome</keyword>
<gene>
    <name evidence="2" type="ORF">AUR66_00940</name>
</gene>
<keyword evidence="1" id="KW-0472">Membrane</keyword>
<keyword evidence="1" id="KW-1133">Transmembrane helix</keyword>
<organism evidence="2 3">
    <name type="scientific">Haloferax profundi</name>
    <dbReference type="NCBI Taxonomy" id="1544718"/>
    <lineage>
        <taxon>Archaea</taxon>
        <taxon>Methanobacteriati</taxon>
        <taxon>Methanobacteriota</taxon>
        <taxon>Stenosarchaea group</taxon>
        <taxon>Halobacteria</taxon>
        <taxon>Halobacteriales</taxon>
        <taxon>Haloferacaceae</taxon>
        <taxon>Haloferax</taxon>
    </lineage>
</organism>
<dbReference type="AlphaFoldDB" id="A0A0W1SHE9"/>
<keyword evidence="1" id="KW-0812">Transmembrane</keyword>
<evidence type="ECO:0000313" key="2">
    <source>
        <dbReference type="EMBL" id="KTG25592.1"/>
    </source>
</evidence>
<dbReference type="Proteomes" id="UP000053157">
    <property type="component" value="Unassembled WGS sequence"/>
</dbReference>
<reference evidence="2 3" key="1">
    <citation type="submission" date="2015-12" db="EMBL/GenBank/DDBJ databases">
        <title>Haloferax profundi sp. nov. isolated from the Discovery deep brine-seawater interface in the Red Sea.</title>
        <authorList>
            <person name="Zhang G."/>
            <person name="Stingl U."/>
            <person name="Rashid M."/>
        </authorList>
    </citation>
    <scope>NUCLEOTIDE SEQUENCE [LARGE SCALE GENOMIC DNA]</scope>
    <source>
        <strain evidence="2 3">SB29</strain>
    </source>
</reference>
<feature type="transmembrane region" description="Helical" evidence="1">
    <location>
        <begin position="199"/>
        <end position="217"/>
    </location>
</feature>